<organism evidence="2 3">
    <name type="scientific">Paracoccus broussonetiae</name>
    <dbReference type="NCBI Taxonomy" id="3075834"/>
    <lineage>
        <taxon>Bacteria</taxon>
        <taxon>Pseudomonadati</taxon>
        <taxon>Pseudomonadota</taxon>
        <taxon>Alphaproteobacteria</taxon>
        <taxon>Rhodobacterales</taxon>
        <taxon>Paracoccaceae</taxon>
        <taxon>Paracoccus</taxon>
    </lineage>
</organism>
<comment type="caution">
    <text evidence="2">The sequence shown here is derived from an EMBL/GenBank/DDBJ whole genome shotgun (WGS) entry which is preliminary data.</text>
</comment>
<name>A0ABU3ECH1_9RHOB</name>
<gene>
    <name evidence="2" type="ORF">RM190_04840</name>
</gene>
<keyword evidence="1" id="KW-0472">Membrane</keyword>
<keyword evidence="1" id="KW-0812">Transmembrane</keyword>
<keyword evidence="1" id="KW-1133">Transmembrane helix</keyword>
<feature type="transmembrane region" description="Helical" evidence="1">
    <location>
        <begin position="6"/>
        <end position="25"/>
    </location>
</feature>
<evidence type="ECO:0000313" key="3">
    <source>
        <dbReference type="Proteomes" id="UP001251085"/>
    </source>
</evidence>
<evidence type="ECO:0000313" key="2">
    <source>
        <dbReference type="EMBL" id="MDT1061175.1"/>
    </source>
</evidence>
<protein>
    <submittedName>
        <fullName evidence="2">Uncharacterized protein</fullName>
    </submittedName>
</protein>
<dbReference type="Proteomes" id="UP001251085">
    <property type="component" value="Unassembled WGS sequence"/>
</dbReference>
<proteinExistence type="predicted"/>
<keyword evidence="3" id="KW-1185">Reference proteome</keyword>
<accession>A0ABU3ECH1</accession>
<evidence type="ECO:0000256" key="1">
    <source>
        <dbReference type="SAM" id="Phobius"/>
    </source>
</evidence>
<dbReference type="RefSeq" id="WP_311758279.1">
    <property type="nucleotide sequence ID" value="NZ_JAVRQI010000003.1"/>
</dbReference>
<dbReference type="EMBL" id="JAVRQI010000003">
    <property type="protein sequence ID" value="MDT1061175.1"/>
    <property type="molecule type" value="Genomic_DNA"/>
</dbReference>
<sequence length="52" mass="5882">MILALSMIKTLVTGVIMFCVGLAFLPHFTATRLTSLQKFLNDEIERRQRDAA</sequence>
<reference evidence="3" key="1">
    <citation type="submission" date="2023-07" db="EMBL/GenBank/DDBJ databases">
        <title>Characterization of two Paracoccaceae strains isolated from Phycosphere and proposal of Xinfangfangia lacusdiani sp. nov.</title>
        <authorList>
            <person name="Deng Y."/>
            <person name="Zhang Y.Q."/>
        </authorList>
    </citation>
    <scope>NUCLEOTIDE SEQUENCE [LARGE SCALE GENOMIC DNA]</scope>
    <source>
        <strain evidence="3">CPCC 101403</strain>
    </source>
</reference>